<feature type="transmembrane region" description="Helical" evidence="2">
    <location>
        <begin position="73"/>
        <end position="95"/>
    </location>
</feature>
<dbReference type="AlphaFoldDB" id="M0M361"/>
<evidence type="ECO:0000313" key="3">
    <source>
        <dbReference type="EMBL" id="EMA39848.1"/>
    </source>
</evidence>
<gene>
    <name evidence="3" type="ORF">C446_07999</name>
</gene>
<evidence type="ECO:0000256" key="2">
    <source>
        <dbReference type="SAM" id="Phobius"/>
    </source>
</evidence>
<evidence type="ECO:0008006" key="5">
    <source>
        <dbReference type="Google" id="ProtNLM"/>
    </source>
</evidence>
<evidence type="ECO:0000256" key="1">
    <source>
        <dbReference type="SAM" id="MobiDB-lite"/>
    </source>
</evidence>
<dbReference type="OrthoDB" id="214784at2157"/>
<sequence>MTTKPELRLGRTLVPGLLAVALFGLMAMIVLNTSFETMADGFGVDSITAAIGYALFNLGPLQAEAGVAGTEPFLAAFLLIAIVLDAALDASLVLAKREEEGEPVSALANQAADAGTGVAVATGTGNGTPTSSDRPAVTDGRGDGRDDEESTGGETR</sequence>
<accession>M0M361</accession>
<reference evidence="3 4" key="1">
    <citation type="journal article" date="2014" name="PLoS Genet.">
        <title>Phylogenetically driven sequencing of extremely halophilic archaea reveals strategies for static and dynamic osmo-response.</title>
        <authorList>
            <person name="Becker E.A."/>
            <person name="Seitzer P.M."/>
            <person name="Tritt A."/>
            <person name="Larsen D."/>
            <person name="Krusor M."/>
            <person name="Yao A.I."/>
            <person name="Wu D."/>
            <person name="Madern D."/>
            <person name="Eisen J.A."/>
            <person name="Darling A.E."/>
            <person name="Facciotti M.T."/>
        </authorList>
    </citation>
    <scope>NUCLEOTIDE SEQUENCE [LARGE SCALE GENOMIC DNA]</scope>
    <source>
        <strain evidence="3 4">JCM 10879</strain>
    </source>
</reference>
<dbReference type="Proteomes" id="UP000011607">
    <property type="component" value="Unassembled WGS sequence"/>
</dbReference>
<dbReference type="STRING" id="1227454.C446_07999"/>
<dbReference type="RefSeq" id="WP_006672535.1">
    <property type="nucleotide sequence ID" value="NZ_AOMA01000078.1"/>
</dbReference>
<feature type="compositionally biased region" description="Low complexity" evidence="1">
    <location>
        <begin position="118"/>
        <end position="130"/>
    </location>
</feature>
<keyword evidence="2" id="KW-1133">Transmembrane helix</keyword>
<keyword evidence="2" id="KW-0472">Membrane</keyword>
<feature type="transmembrane region" description="Helical" evidence="2">
    <location>
        <begin position="12"/>
        <end position="31"/>
    </location>
</feature>
<organism evidence="3 4">
    <name type="scientific">Halobiforma nitratireducens JCM 10879</name>
    <dbReference type="NCBI Taxonomy" id="1227454"/>
    <lineage>
        <taxon>Archaea</taxon>
        <taxon>Methanobacteriati</taxon>
        <taxon>Methanobacteriota</taxon>
        <taxon>Stenosarchaea group</taxon>
        <taxon>Halobacteria</taxon>
        <taxon>Halobacteriales</taxon>
        <taxon>Natrialbaceae</taxon>
        <taxon>Halobiforma</taxon>
    </lineage>
</organism>
<proteinExistence type="predicted"/>
<protein>
    <recommendedName>
        <fullName evidence="5">NADH dehydrogenase-like complex subunit J2</fullName>
    </recommendedName>
</protein>
<comment type="caution">
    <text evidence="3">The sequence shown here is derived from an EMBL/GenBank/DDBJ whole genome shotgun (WGS) entry which is preliminary data.</text>
</comment>
<dbReference type="PATRIC" id="fig|1227454.3.peg.1611"/>
<feature type="compositionally biased region" description="Acidic residues" evidence="1">
    <location>
        <begin position="145"/>
        <end position="156"/>
    </location>
</feature>
<keyword evidence="4" id="KW-1185">Reference proteome</keyword>
<dbReference type="EMBL" id="AOMA01000078">
    <property type="protein sequence ID" value="EMA39848.1"/>
    <property type="molecule type" value="Genomic_DNA"/>
</dbReference>
<evidence type="ECO:0000313" key="4">
    <source>
        <dbReference type="Proteomes" id="UP000011607"/>
    </source>
</evidence>
<keyword evidence="2" id="KW-0812">Transmembrane</keyword>
<dbReference type="eggNOG" id="arCOG07914">
    <property type="taxonomic scope" value="Archaea"/>
</dbReference>
<feature type="region of interest" description="Disordered" evidence="1">
    <location>
        <begin position="118"/>
        <end position="156"/>
    </location>
</feature>
<name>M0M361_9EURY</name>